<proteinExistence type="predicted"/>
<evidence type="ECO:0000259" key="2">
    <source>
        <dbReference type="Pfam" id="PF11350"/>
    </source>
</evidence>
<dbReference type="AlphaFoldDB" id="S2X023"/>
<sequence length="260" mass="28088">MRMIGYLRIVANVVSVNRPLALLFALCCVVFCACGSMTVSPGSYGLSPVAKTTPGSPSSVEPSVSPQPTFSTSTDSKGIVHSDAKSTGSFLINKSSADSAREGRKIVYAVRVEDSLGLDPEEVAKKIQETLDDDRGWAPIDKVSFRLVPDPDDAELIVTLATPATVNEFCRPLDTQSCWSCRAGEAVNLNADRWMYGTPSFSDLSIEEYRSYLVNHEIGHYLGRGHLSCPGQGIPAPVMQQQSMSVDVCKPNVWPANDPD</sequence>
<gene>
    <name evidence="3" type="ORF">HMPREF9306_00836</name>
</gene>
<dbReference type="STRING" id="883161.HMPREF9306_00836"/>
<dbReference type="Pfam" id="PF11350">
    <property type="entry name" value="DUF3152"/>
    <property type="match status" value="1"/>
</dbReference>
<dbReference type="HOGENOM" id="CLU_037318_1_2_11"/>
<dbReference type="SUPFAM" id="SSF55486">
    <property type="entry name" value="Metalloproteases ('zincins'), catalytic domain"/>
    <property type="match status" value="1"/>
</dbReference>
<dbReference type="Proteomes" id="UP000014417">
    <property type="component" value="Unassembled WGS sequence"/>
</dbReference>
<evidence type="ECO:0000313" key="3">
    <source>
        <dbReference type="EMBL" id="EPD33299.1"/>
    </source>
</evidence>
<feature type="domain" description="DUF3152" evidence="2">
    <location>
        <begin position="94"/>
        <end position="247"/>
    </location>
</feature>
<protein>
    <recommendedName>
        <fullName evidence="2">DUF3152 domain-containing protein</fullName>
    </recommendedName>
</protein>
<reference evidence="3 4" key="1">
    <citation type="submission" date="2013-04" db="EMBL/GenBank/DDBJ databases">
        <title>The Genome Sequence of Propionimicrobium lymphophilum ACS-093-V-SCH5.</title>
        <authorList>
            <consortium name="The Broad Institute Genomics Platform"/>
            <person name="Earl A."/>
            <person name="Ward D."/>
            <person name="Feldgarden M."/>
            <person name="Gevers D."/>
            <person name="Saerens B."/>
            <person name="Vaneechoutte M."/>
            <person name="Walker B."/>
            <person name="Young S."/>
            <person name="Zeng Q."/>
            <person name="Gargeya S."/>
            <person name="Fitzgerald M."/>
            <person name="Haas B."/>
            <person name="Abouelleil A."/>
            <person name="Allen A.W."/>
            <person name="Alvarado L."/>
            <person name="Arachchi H.M."/>
            <person name="Berlin A.M."/>
            <person name="Chapman S.B."/>
            <person name="Gainer-Dewar J."/>
            <person name="Goldberg J."/>
            <person name="Griggs A."/>
            <person name="Gujja S."/>
            <person name="Hansen M."/>
            <person name="Howarth C."/>
            <person name="Imamovic A."/>
            <person name="Ireland A."/>
            <person name="Larimer J."/>
            <person name="McCowan C."/>
            <person name="Murphy C."/>
            <person name="Pearson M."/>
            <person name="Poon T.W."/>
            <person name="Priest M."/>
            <person name="Roberts A."/>
            <person name="Saif S."/>
            <person name="Shea T."/>
            <person name="Sisk P."/>
            <person name="Sykes S."/>
            <person name="Wortman J."/>
            <person name="Nusbaum C."/>
            <person name="Birren B."/>
        </authorList>
    </citation>
    <scope>NUCLEOTIDE SEQUENCE [LARGE SCALE GENOMIC DNA]</scope>
    <source>
        <strain evidence="3 4">ACS-093-V-SCH5</strain>
    </source>
</reference>
<dbReference type="InterPro" id="IPR022603">
    <property type="entry name" value="DUF3152"/>
</dbReference>
<dbReference type="PROSITE" id="PS51257">
    <property type="entry name" value="PROKAR_LIPOPROTEIN"/>
    <property type="match status" value="1"/>
</dbReference>
<comment type="caution">
    <text evidence="3">The sequence shown here is derived from an EMBL/GenBank/DDBJ whole genome shotgun (WGS) entry which is preliminary data.</text>
</comment>
<evidence type="ECO:0000313" key="4">
    <source>
        <dbReference type="Proteomes" id="UP000014417"/>
    </source>
</evidence>
<feature type="compositionally biased region" description="Low complexity" evidence="1">
    <location>
        <begin position="54"/>
        <end position="68"/>
    </location>
</feature>
<accession>S2X023</accession>
<evidence type="ECO:0000256" key="1">
    <source>
        <dbReference type="SAM" id="MobiDB-lite"/>
    </source>
</evidence>
<dbReference type="EMBL" id="AGZR01000005">
    <property type="protein sequence ID" value="EPD33299.1"/>
    <property type="molecule type" value="Genomic_DNA"/>
</dbReference>
<organism evidence="3 4">
    <name type="scientific">Propionimicrobium lymphophilum ACS-093-V-SCH5</name>
    <dbReference type="NCBI Taxonomy" id="883161"/>
    <lineage>
        <taxon>Bacteria</taxon>
        <taxon>Bacillati</taxon>
        <taxon>Actinomycetota</taxon>
        <taxon>Actinomycetes</taxon>
        <taxon>Propionibacteriales</taxon>
        <taxon>Propionibacteriaceae</taxon>
        <taxon>Propionimicrobium</taxon>
    </lineage>
</organism>
<feature type="region of interest" description="Disordered" evidence="1">
    <location>
        <begin position="49"/>
        <end position="82"/>
    </location>
</feature>
<keyword evidence="4" id="KW-1185">Reference proteome</keyword>
<name>S2X023_9ACTN</name>